<reference evidence="1 2" key="1">
    <citation type="submission" date="2019-02" db="EMBL/GenBank/DDBJ databases">
        <title>Deep-cultivation of Planctomycetes and their phenomic and genomic characterization uncovers novel biology.</title>
        <authorList>
            <person name="Wiegand S."/>
            <person name="Jogler M."/>
            <person name="Boedeker C."/>
            <person name="Pinto D."/>
            <person name="Vollmers J."/>
            <person name="Rivas-Marin E."/>
            <person name="Kohn T."/>
            <person name="Peeters S.H."/>
            <person name="Heuer A."/>
            <person name="Rast P."/>
            <person name="Oberbeckmann S."/>
            <person name="Bunk B."/>
            <person name="Jeske O."/>
            <person name="Meyerdierks A."/>
            <person name="Storesund J.E."/>
            <person name="Kallscheuer N."/>
            <person name="Luecker S."/>
            <person name="Lage O.M."/>
            <person name="Pohl T."/>
            <person name="Merkel B.J."/>
            <person name="Hornburger P."/>
            <person name="Mueller R.-W."/>
            <person name="Bruemmer F."/>
            <person name="Labrenz M."/>
            <person name="Spormann A.M."/>
            <person name="Op den Camp H."/>
            <person name="Overmann J."/>
            <person name="Amann R."/>
            <person name="Jetten M.S.M."/>
            <person name="Mascher T."/>
            <person name="Medema M.H."/>
            <person name="Devos D.P."/>
            <person name="Kaster A.-K."/>
            <person name="Ovreas L."/>
            <person name="Rohde M."/>
            <person name="Galperin M.Y."/>
            <person name="Jogler C."/>
        </authorList>
    </citation>
    <scope>NUCLEOTIDE SEQUENCE [LARGE SCALE GENOMIC DNA]</scope>
    <source>
        <strain evidence="1 2">CA12</strain>
    </source>
</reference>
<dbReference type="EMBL" id="CP036265">
    <property type="protein sequence ID" value="QDT14567.1"/>
    <property type="molecule type" value="Genomic_DNA"/>
</dbReference>
<dbReference type="AlphaFoldDB" id="A0A517P5B4"/>
<name>A0A517P5B4_9PLAN</name>
<evidence type="ECO:0000313" key="2">
    <source>
        <dbReference type="Proteomes" id="UP000318741"/>
    </source>
</evidence>
<protein>
    <recommendedName>
        <fullName evidence="3">Lipocalin-like domain-containing protein</fullName>
    </recommendedName>
</protein>
<gene>
    <name evidence="1" type="ORF">CA12_06420</name>
</gene>
<keyword evidence="2" id="KW-1185">Reference proteome</keyword>
<evidence type="ECO:0008006" key="3">
    <source>
        <dbReference type="Google" id="ProtNLM"/>
    </source>
</evidence>
<evidence type="ECO:0000313" key="1">
    <source>
        <dbReference type="EMBL" id="QDT14567.1"/>
    </source>
</evidence>
<dbReference type="KEGG" id="acaf:CA12_06420"/>
<dbReference type="Proteomes" id="UP000318741">
    <property type="component" value="Chromosome"/>
</dbReference>
<dbReference type="OrthoDB" id="292826at2"/>
<sequence>MPAEFSNDASLVGCWRVEATDMIEGRTVSLIGGLPGEYVEFTDDGRYRVDLLDRRPSEGPFERVRSDFGPGLNFWIEGLESLITRCLYEIDGDSLTICIAGDYGPRPVAVRRDDDKLWCVKTFRRCERPRRRRK</sequence>
<organism evidence="1 2">
    <name type="scientific">Alienimonas californiensis</name>
    <dbReference type="NCBI Taxonomy" id="2527989"/>
    <lineage>
        <taxon>Bacteria</taxon>
        <taxon>Pseudomonadati</taxon>
        <taxon>Planctomycetota</taxon>
        <taxon>Planctomycetia</taxon>
        <taxon>Planctomycetales</taxon>
        <taxon>Planctomycetaceae</taxon>
        <taxon>Alienimonas</taxon>
    </lineage>
</organism>
<accession>A0A517P5B4</accession>
<dbReference type="RefSeq" id="WP_145357450.1">
    <property type="nucleotide sequence ID" value="NZ_CP036265.1"/>
</dbReference>
<proteinExistence type="predicted"/>